<dbReference type="SUPFAM" id="SSF51735">
    <property type="entry name" value="NAD(P)-binding Rossmann-fold domains"/>
    <property type="match status" value="1"/>
</dbReference>
<dbReference type="PRINTS" id="PR00080">
    <property type="entry name" value="SDRFAMILY"/>
</dbReference>
<organism evidence="5 6">
    <name type="scientific">Streptomyces cellulosae</name>
    <dbReference type="NCBI Taxonomy" id="1968"/>
    <lineage>
        <taxon>Bacteria</taxon>
        <taxon>Bacillati</taxon>
        <taxon>Actinomycetota</taxon>
        <taxon>Actinomycetes</taxon>
        <taxon>Kitasatosporales</taxon>
        <taxon>Streptomycetaceae</taxon>
        <taxon>Streptomyces</taxon>
    </lineage>
</organism>
<dbReference type="RefSeq" id="WP_398659331.1">
    <property type="nucleotide sequence ID" value="NZ_JBITDC010000012.1"/>
</dbReference>
<evidence type="ECO:0000256" key="1">
    <source>
        <dbReference type="ARBA" id="ARBA00006484"/>
    </source>
</evidence>
<comment type="similarity">
    <text evidence="1 4">Belongs to the short-chain dehydrogenases/reductases (SDR) family.</text>
</comment>
<keyword evidence="6" id="KW-1185">Reference proteome</keyword>
<dbReference type="PRINTS" id="PR00081">
    <property type="entry name" value="GDHRDH"/>
</dbReference>
<evidence type="ECO:0000256" key="4">
    <source>
        <dbReference type="RuleBase" id="RU000363"/>
    </source>
</evidence>
<dbReference type="InterPro" id="IPR002347">
    <property type="entry name" value="SDR_fam"/>
</dbReference>
<proteinExistence type="inferred from homology"/>
<dbReference type="EMBL" id="JBITDC010000012">
    <property type="protein sequence ID" value="MFI5678817.1"/>
    <property type="molecule type" value="Genomic_DNA"/>
</dbReference>
<evidence type="ECO:0000256" key="3">
    <source>
        <dbReference type="ARBA" id="ARBA00023002"/>
    </source>
</evidence>
<accession>A0ABW7Y8V8</accession>
<name>A0ABW7Y8V8_STRCE</name>
<reference evidence="5 6" key="1">
    <citation type="submission" date="2024-10" db="EMBL/GenBank/DDBJ databases">
        <title>The Natural Products Discovery Center: Release of the First 8490 Sequenced Strains for Exploring Actinobacteria Biosynthetic Diversity.</title>
        <authorList>
            <person name="Kalkreuter E."/>
            <person name="Kautsar S.A."/>
            <person name="Yang D."/>
            <person name="Bader C.D."/>
            <person name="Teijaro C.N."/>
            <person name="Fluegel L."/>
            <person name="Davis C.M."/>
            <person name="Simpson J.R."/>
            <person name="Lauterbach L."/>
            <person name="Steele A.D."/>
            <person name="Gui C."/>
            <person name="Meng S."/>
            <person name="Li G."/>
            <person name="Viehrig K."/>
            <person name="Ye F."/>
            <person name="Su P."/>
            <person name="Kiefer A.F."/>
            <person name="Nichols A."/>
            <person name="Cepeda A.J."/>
            <person name="Yan W."/>
            <person name="Fan B."/>
            <person name="Jiang Y."/>
            <person name="Adhikari A."/>
            <person name="Zheng C.-J."/>
            <person name="Schuster L."/>
            <person name="Cowan T.M."/>
            <person name="Smanski M.J."/>
            <person name="Chevrette M.G."/>
            <person name="De Carvalho L.P.S."/>
            <person name="Shen B."/>
        </authorList>
    </citation>
    <scope>NUCLEOTIDE SEQUENCE [LARGE SCALE GENOMIC DNA]</scope>
    <source>
        <strain evidence="5 6">NPDC051599</strain>
    </source>
</reference>
<evidence type="ECO:0000256" key="2">
    <source>
        <dbReference type="ARBA" id="ARBA00022857"/>
    </source>
</evidence>
<dbReference type="Gene3D" id="3.40.50.720">
    <property type="entry name" value="NAD(P)-binding Rossmann-like Domain"/>
    <property type="match status" value="1"/>
</dbReference>
<dbReference type="PANTHER" id="PTHR43490:SF99">
    <property type="entry name" value="SHORT-CHAIN DEHYDROGENASE_REDUCTASE"/>
    <property type="match status" value="1"/>
</dbReference>
<dbReference type="InterPro" id="IPR036291">
    <property type="entry name" value="NAD(P)-bd_dom_sf"/>
</dbReference>
<protein>
    <submittedName>
        <fullName evidence="5">SDR family NAD(P)-dependent oxidoreductase</fullName>
    </submittedName>
</protein>
<evidence type="ECO:0000313" key="5">
    <source>
        <dbReference type="EMBL" id="MFI5678817.1"/>
    </source>
</evidence>
<dbReference type="Pfam" id="PF00106">
    <property type="entry name" value="adh_short"/>
    <property type="match status" value="1"/>
</dbReference>
<comment type="caution">
    <text evidence="5">The sequence shown here is derived from an EMBL/GenBank/DDBJ whole genome shotgun (WGS) entry which is preliminary data.</text>
</comment>
<keyword evidence="2" id="KW-0521">NADP</keyword>
<sequence>MTSDESVQQAVAFIQEEHGHLDVLVNNAGIGGPRREPQDYTADDMATVLMTNVAGYMRLIHAFLPLLEKSSNPRVVNVSSGLGSFALFHDLDRIESRAGTVSYAASKAAINMMTARLARLLPHIHINAADPGQTSTELSGNQSHSIHDGTDAIVNFALAGPDGPSGTYADRTGELPWQATHLAKEPHA</sequence>
<evidence type="ECO:0000313" key="6">
    <source>
        <dbReference type="Proteomes" id="UP001612415"/>
    </source>
</evidence>
<gene>
    <name evidence="5" type="ORF">ACIA8P_29840</name>
</gene>
<keyword evidence="3" id="KW-0560">Oxidoreductase</keyword>
<dbReference type="Proteomes" id="UP001612415">
    <property type="component" value="Unassembled WGS sequence"/>
</dbReference>
<dbReference type="PANTHER" id="PTHR43490">
    <property type="entry name" value="(+)-NEOMENTHOL DEHYDROGENASE"/>
    <property type="match status" value="1"/>
</dbReference>